<evidence type="ECO:0000256" key="6">
    <source>
        <dbReference type="SAM" id="Phobius"/>
    </source>
</evidence>
<accession>A0ABN0B0T2</accession>
<name>A0ABN0B0T2_9ACTN</name>
<keyword evidence="8" id="KW-1185">Reference proteome</keyword>
<dbReference type="EMBL" id="AEDQ01000016">
    <property type="protein sequence ID" value="EFL44395.1"/>
    <property type="molecule type" value="Genomic_DNA"/>
</dbReference>
<dbReference type="Proteomes" id="UP000004431">
    <property type="component" value="Unassembled WGS sequence"/>
</dbReference>
<evidence type="ECO:0000256" key="5">
    <source>
        <dbReference type="ARBA" id="ARBA00023136"/>
    </source>
</evidence>
<keyword evidence="3 6" id="KW-0812">Transmembrane</keyword>
<comment type="caution">
    <text evidence="7">The sequence shown here is derived from an EMBL/GenBank/DDBJ whole genome shotgun (WGS) entry which is preliminary data.</text>
</comment>
<dbReference type="SUPFAM" id="SSF140478">
    <property type="entry name" value="LemA-like"/>
    <property type="match status" value="1"/>
</dbReference>
<evidence type="ECO:0000256" key="3">
    <source>
        <dbReference type="ARBA" id="ARBA00022692"/>
    </source>
</evidence>
<evidence type="ECO:0000313" key="8">
    <source>
        <dbReference type="Proteomes" id="UP000004431"/>
    </source>
</evidence>
<evidence type="ECO:0000256" key="1">
    <source>
        <dbReference type="ARBA" id="ARBA00004167"/>
    </source>
</evidence>
<dbReference type="InterPro" id="IPR007156">
    <property type="entry name" value="MamQ_LemA"/>
</dbReference>
<reference evidence="7 8" key="1">
    <citation type="submission" date="2010-08" db="EMBL/GenBank/DDBJ databases">
        <authorList>
            <person name="Durkin A.S."/>
            <person name="Madupu R."/>
            <person name="Torralba M."/>
            <person name="Gillis M."/>
            <person name="Methe B."/>
            <person name="Sutton G."/>
            <person name="Nelson K.E."/>
        </authorList>
    </citation>
    <scope>NUCLEOTIDE SEQUENCE [LARGE SCALE GENOMIC DNA]</scope>
    <source>
        <strain evidence="7 8">PB189-T1-4</strain>
    </source>
</reference>
<organism evidence="7 8">
    <name type="scientific">Fannyhessea vaginae PB189-T1-4</name>
    <dbReference type="NCBI Taxonomy" id="866774"/>
    <lineage>
        <taxon>Bacteria</taxon>
        <taxon>Bacillati</taxon>
        <taxon>Actinomycetota</taxon>
        <taxon>Coriobacteriia</taxon>
        <taxon>Coriobacteriales</taxon>
        <taxon>Atopobiaceae</taxon>
        <taxon>Fannyhessea</taxon>
    </lineage>
</organism>
<proteinExistence type="inferred from homology"/>
<evidence type="ECO:0000313" key="7">
    <source>
        <dbReference type="EMBL" id="EFL44395.1"/>
    </source>
</evidence>
<keyword evidence="4 6" id="KW-1133">Transmembrane helix</keyword>
<dbReference type="InterPro" id="IPR023353">
    <property type="entry name" value="LemA-like_dom_sf"/>
</dbReference>
<evidence type="ECO:0000256" key="4">
    <source>
        <dbReference type="ARBA" id="ARBA00022989"/>
    </source>
</evidence>
<comment type="similarity">
    <text evidence="2">Belongs to the LemA family.</text>
</comment>
<dbReference type="PANTHER" id="PTHR34478:SF2">
    <property type="entry name" value="MEMBRANE PROTEIN"/>
    <property type="match status" value="1"/>
</dbReference>
<gene>
    <name evidence="7" type="ORF">HMPREF9248_0404</name>
</gene>
<dbReference type="Pfam" id="PF04011">
    <property type="entry name" value="LemA"/>
    <property type="match status" value="1"/>
</dbReference>
<dbReference type="Gene3D" id="1.20.1440.20">
    <property type="entry name" value="LemA-like domain"/>
    <property type="match status" value="1"/>
</dbReference>
<evidence type="ECO:0000256" key="2">
    <source>
        <dbReference type="ARBA" id="ARBA00008854"/>
    </source>
</evidence>
<sequence length="186" mass="20662">MEPVIYLVVLAVIVIALICLYVSLYNGIVSARNRCDNAWQTIDTQLQRRNDLIPNLVETVKGYASHESNTLEEVTKARGALNAARTPQEKMEASNMLTNTLTHLFAVAESYPDLKANTNFQQLQSELSDTEDKISYARMSYNDCVLTYNNAITTFPGNIVAGSKFTPRTGFEVTSEAARTAPSVRF</sequence>
<dbReference type="PANTHER" id="PTHR34478">
    <property type="entry name" value="PROTEIN LEMA"/>
    <property type="match status" value="1"/>
</dbReference>
<feature type="transmembrane region" description="Helical" evidence="6">
    <location>
        <begin position="6"/>
        <end position="24"/>
    </location>
</feature>
<dbReference type="RefSeq" id="WP_006303800.1">
    <property type="nucleotide sequence ID" value="NZ_AEDQ01000016.1"/>
</dbReference>
<keyword evidence="5 6" id="KW-0472">Membrane</keyword>
<protein>
    <submittedName>
        <fullName evidence="7">LemA family protein</fullName>
    </submittedName>
</protein>
<comment type="subcellular location">
    <subcellularLocation>
        <location evidence="1">Membrane</location>
        <topology evidence="1">Single-pass membrane protein</topology>
    </subcellularLocation>
</comment>